<dbReference type="InterPro" id="IPR026341">
    <property type="entry name" value="T9SS_type_B"/>
</dbReference>
<dbReference type="InterPro" id="IPR035986">
    <property type="entry name" value="PKD_dom_sf"/>
</dbReference>
<sequence length="2371" mass="259158">MRYIYFLLLSVLTINVAGQGVVEIIGKKEVCEGVRAMYRADQDFVEVEWVIFGSNYFTQVNDSIEVFWGRSGNGEVVLKGTYANGERVTSKIEITINPNPKAVIIDELGDIFYSEDNFDDISQIDTIPFQDSTTIFTCSPVCENIPANYRSQFPSGSGHQWVSNGGQLIGENSQNAVTVDWESGTNTNLQLFLTNEFGCKDSTEICISVFEKPAPNFEANNSCIGGDVYFQNTTQEAKKFLWDFGDGIISTETNPVHAYGSPGEYLVKLLAYNEYNCADSVIKPVTISDKIAPTINCVGPACFGAEVLYNTSEACAFFSWNVIGGTIKKGQGTKTIEVGWDQQVTTGILELEVADCEGNLCPDKAIVKVPIITDAISIKGEVEPCAYGNYTYHIDPIPGVQYNWSIEGSGEIISQSNLSNIVVNWYGVGSRKVKLSYFNPTLNCSGNSELQVNVKPQHFLSAPTNLCAGETGKAYSGNSNSGKWSVVGASIENIESDELTIKAGFGNRAIVTYENTDPQFCKSTKQQVISVTKAAPPVDFITGDSLICIGKPYRYETNFFDLNSYRVNWRIEGGSIKVRSGNYVDVEWTDPNGILSASLINRNFLMCPGDTSEKEVSVFGGLDIDFSMESSFCTYSDLALEALIDGESITEFDGDFKWTIIPEKAGVIVSGQYTQKPKIQFNDYAGSATVKLEVEACGNTMQTISKPISIKAASPVEINISQPFCVGSSSSVTTNASNVISWEFNGDLVSTNNSFNISQKGAIVLNYIDNVGCKGSKLFEAEPNPIPRVIGGPSWRKVCQGDAVDIDLFTLDAVQYNYQWSKNGTTIPGAKNHTLNVNSTGEYNVLVSNNYGCQNSRDFSVFQSTCNQVPPNCFQSSGEVSFTMSQNCNEITFTNTSSSNASNLRLQFGDGDSYNFTSPGEVVVHEYKMDAGEYLATLLGNLPGVDENGDPTNCSYSETKAFILPLNADFFVPNKCDGREIYFEETSSWIPGNDVTNWEWNFGDPSSGSNNFSNSKTPSHRFSSAGSYTVSLRVSNSECSQTSSQVITVTEPIVDFDLAGPLCINTPISILVPTPTLNTSIYHEFDFDGTVVSNFDEFIFTFKNVGTNNITLSAIDEKGCSNQKTLTVNVNSPQNVSISVLDAVPICEGDSAHLSAPNGVQFEWSNLKTTKSIYAKNEGKYGVTLIDDFGCLQIPDPIEVGVNLRPKPVIFSPSAPGFCNNVNGVSVDFVRDHSYAWKVDGVGQTSLRNTIYSDKEGDFVVAQTDDITGCEGTSKPFNVEKHQIGNVELVSDVGFDICEGRKAKLEVDTDEENLSYYWNTNASRSSFLNTAEGGTHFVTVTNEFGCSKTTSKHLQVYPMPNAELVMSGCFEACDENSLPLLGLQGFSNTWYKEDNNSWNYKSSSSTLSVTETGSYRAIVKHQFFPSCKDTSRVSYVKFEDCAEHEEPPILVIDKNKICIGDEITIECQSSLSPIYLEYKMDGGSTFEEFYEIPSTNFTIQPTQSGTFRLRAYSGPNAPVSNEISIDVLEYPDPGIISSDKEAYCEGDTVFLLLKEFTGSLVDWEVFNPLISDFESLNNKVNPVEIVLQNISVAARAKLVNDICVSYSNFTIDKPDKRASILDLDVSHSALCSPDTIVVSASYEGEFLSWQKSVGTESFDVLEETQNSWVDVPIDTSTYVLSIANGVCPIARDTVGVNVLGETFNFELDSLACVSSDSIHFFFEEDSYEFELTYQYESGMQEKIALNKANNFSLENQKPPGTFYFSLLEGTCYQEIKDSTEILPLPQVISTDLVDVTCFGLFNGSIEVETSLGLDLEAAFNWTLTDSTEFTAVGSAIQGLRAGIYNLDLSYADLPRCKVIEPIVVGQPQKLNLILENVVHETCEDYKNGLIELKIEGGTAPFEVKARVNSILIPESQVNITGNDVSVTSIWPGVGEIEVVDAKGCISILDFEIESAPLFSLFLDAQLNPLCANESTGQIKVGTTGTIGNAQFEWSDGESTTDSSRIDLPAGLGSVKIITELGCVDSIDFNLVAPPEIELEIDSIVNTCIGEKGGYLSATAKGGTGNLTFNWSNNVSGKVNAGIASGTYRVTVTDKNGCSSVLDSDVKGKSKPIVDIVFENPTCGKKEVSVEVKSTSSEIRISSGTSDSLDISLENSTNKFLVSAPVFGAYNFELEVNNDGCIGLFQDSIIYRIQPTALFVYKETKVDLGYNFTFENLSINGDAYLWDFGGSAEAYFGFNPDTISLSIDESFAARACLEVSTTLGCVDEYCMDLYLQDVLSDVLIPNSFTPDGDGVNDVFVPIFSGIVPIQYTLEIWSRMGVKIFSSNDPEKGWDGKMNGQKVPKGTYVYIIKFLNGTSKEVFFRKGVIIVFG</sequence>
<dbReference type="Pfam" id="PF13585">
    <property type="entry name" value="CHU_C"/>
    <property type="match status" value="1"/>
</dbReference>
<evidence type="ECO:0000256" key="2">
    <source>
        <dbReference type="ARBA" id="ARBA00022692"/>
    </source>
</evidence>
<keyword evidence="2" id="KW-0812">Transmembrane</keyword>
<feature type="domain" description="PKD" evidence="6">
    <location>
        <begin position="992"/>
        <end position="1056"/>
    </location>
</feature>
<proteinExistence type="predicted"/>
<keyword evidence="4" id="KW-1133">Transmembrane helix</keyword>
<keyword evidence="3" id="KW-0677">Repeat</keyword>
<dbReference type="SMART" id="SM00089">
    <property type="entry name" value="PKD"/>
    <property type="match status" value="3"/>
</dbReference>
<dbReference type="InterPro" id="IPR000601">
    <property type="entry name" value="PKD_dom"/>
</dbReference>
<dbReference type="Gene3D" id="2.60.40.10">
    <property type="entry name" value="Immunoglobulins"/>
    <property type="match status" value="3"/>
</dbReference>
<dbReference type="NCBIfam" id="TIGR04131">
    <property type="entry name" value="Bac_Flav_CTERM"/>
    <property type="match status" value="1"/>
</dbReference>
<accession>A0A5C6UWM1</accession>
<evidence type="ECO:0000256" key="3">
    <source>
        <dbReference type="ARBA" id="ARBA00022737"/>
    </source>
</evidence>
<dbReference type="SUPFAM" id="SSF49299">
    <property type="entry name" value="PKD domain"/>
    <property type="match status" value="4"/>
</dbReference>
<evidence type="ECO:0000313" key="8">
    <source>
        <dbReference type="Proteomes" id="UP000321168"/>
    </source>
</evidence>
<evidence type="ECO:0000259" key="6">
    <source>
        <dbReference type="PROSITE" id="PS50093"/>
    </source>
</evidence>
<organism evidence="7 8">
    <name type="scientific">Luteibaculum oceani</name>
    <dbReference type="NCBI Taxonomy" id="1294296"/>
    <lineage>
        <taxon>Bacteria</taxon>
        <taxon>Pseudomonadati</taxon>
        <taxon>Bacteroidota</taxon>
        <taxon>Flavobacteriia</taxon>
        <taxon>Flavobacteriales</taxon>
        <taxon>Luteibaculaceae</taxon>
        <taxon>Luteibaculum</taxon>
    </lineage>
</organism>
<protein>
    <submittedName>
        <fullName evidence="7">PKD domain-containing protein</fullName>
    </submittedName>
</protein>
<dbReference type="Gene3D" id="2.60.40.740">
    <property type="match status" value="1"/>
</dbReference>
<dbReference type="PANTHER" id="PTHR46730:SF1">
    <property type="entry name" value="PLAT DOMAIN-CONTAINING PROTEIN"/>
    <property type="match status" value="1"/>
</dbReference>
<dbReference type="Pfam" id="PF18911">
    <property type="entry name" value="PKD_4"/>
    <property type="match status" value="2"/>
</dbReference>
<name>A0A5C6UWM1_9FLAO</name>
<dbReference type="OrthoDB" id="8913664at2"/>
<dbReference type="GO" id="GO:0005261">
    <property type="term" value="F:monoatomic cation channel activity"/>
    <property type="evidence" value="ECO:0007669"/>
    <property type="project" value="TreeGrafter"/>
</dbReference>
<dbReference type="InterPro" id="IPR013783">
    <property type="entry name" value="Ig-like_fold"/>
</dbReference>
<keyword evidence="5" id="KW-0472">Membrane</keyword>
<dbReference type="CDD" id="cd00146">
    <property type="entry name" value="PKD"/>
    <property type="match status" value="2"/>
</dbReference>
<feature type="domain" description="PKD" evidence="6">
    <location>
        <begin position="240"/>
        <end position="294"/>
    </location>
</feature>
<evidence type="ECO:0000256" key="5">
    <source>
        <dbReference type="ARBA" id="ARBA00023136"/>
    </source>
</evidence>
<dbReference type="InterPro" id="IPR022409">
    <property type="entry name" value="PKD/Chitinase_dom"/>
</dbReference>
<dbReference type="PANTHER" id="PTHR46730">
    <property type="entry name" value="POLYCYSTIN-1"/>
    <property type="match status" value="1"/>
</dbReference>
<dbReference type="GO" id="GO:0005886">
    <property type="term" value="C:plasma membrane"/>
    <property type="evidence" value="ECO:0007669"/>
    <property type="project" value="TreeGrafter"/>
</dbReference>
<comment type="caution">
    <text evidence="7">The sequence shown here is derived from an EMBL/GenBank/DDBJ whole genome shotgun (WGS) entry which is preliminary data.</text>
</comment>
<dbReference type="Proteomes" id="UP000321168">
    <property type="component" value="Unassembled WGS sequence"/>
</dbReference>
<dbReference type="PROSITE" id="PS50093">
    <property type="entry name" value="PKD"/>
    <property type="match status" value="2"/>
</dbReference>
<evidence type="ECO:0000313" key="7">
    <source>
        <dbReference type="EMBL" id="TXC76980.1"/>
    </source>
</evidence>
<keyword evidence="8" id="KW-1185">Reference proteome</keyword>
<gene>
    <name evidence="7" type="ORF">FRX97_10235</name>
</gene>
<comment type="subcellular location">
    <subcellularLocation>
        <location evidence="1">Membrane</location>
        <topology evidence="1">Multi-pass membrane protein</topology>
    </subcellularLocation>
</comment>
<evidence type="ECO:0000256" key="1">
    <source>
        <dbReference type="ARBA" id="ARBA00004141"/>
    </source>
</evidence>
<dbReference type="GO" id="GO:0006816">
    <property type="term" value="P:calcium ion transport"/>
    <property type="evidence" value="ECO:0007669"/>
    <property type="project" value="TreeGrafter"/>
</dbReference>
<dbReference type="EMBL" id="VORB01000009">
    <property type="protein sequence ID" value="TXC76980.1"/>
    <property type="molecule type" value="Genomic_DNA"/>
</dbReference>
<dbReference type="RefSeq" id="WP_147015118.1">
    <property type="nucleotide sequence ID" value="NZ_VORB01000009.1"/>
</dbReference>
<evidence type="ECO:0000256" key="4">
    <source>
        <dbReference type="ARBA" id="ARBA00022989"/>
    </source>
</evidence>
<reference evidence="7 8" key="1">
    <citation type="submission" date="2019-08" db="EMBL/GenBank/DDBJ databases">
        <title>Genome of Luteibaculum oceani JCM 18817.</title>
        <authorList>
            <person name="Bowman J.P."/>
        </authorList>
    </citation>
    <scope>NUCLEOTIDE SEQUENCE [LARGE SCALE GENOMIC DNA]</scope>
    <source>
        <strain evidence="7 8">JCM 18817</strain>
    </source>
</reference>